<evidence type="ECO:0000256" key="2">
    <source>
        <dbReference type="ARBA" id="ARBA00005179"/>
    </source>
</evidence>
<reference evidence="12 13" key="1">
    <citation type="submission" date="2024-11" db="EMBL/GenBank/DDBJ databases">
        <title>A near-complete genome assembly of Cinchona calisaya.</title>
        <authorList>
            <person name="Lian D.C."/>
            <person name="Zhao X.W."/>
            <person name="Wei L."/>
        </authorList>
    </citation>
    <scope>NUCLEOTIDE SEQUENCE [LARGE SCALE GENOMIC DNA]</scope>
    <source>
        <tissue evidence="12">Nenye</tissue>
    </source>
</reference>
<keyword evidence="9" id="KW-0012">Acyltransferase</keyword>
<name>A0ABD2YP19_9GENT</name>
<evidence type="ECO:0000256" key="8">
    <source>
        <dbReference type="ARBA" id="ARBA00023136"/>
    </source>
</evidence>
<comment type="pathway">
    <text evidence="2">Secondary metabolite biosynthesis.</text>
</comment>
<dbReference type="GO" id="GO:0016020">
    <property type="term" value="C:membrane"/>
    <property type="evidence" value="ECO:0007669"/>
    <property type="project" value="UniProtKB-SubCell"/>
</dbReference>
<evidence type="ECO:0000256" key="10">
    <source>
        <dbReference type="SAM" id="Phobius"/>
    </source>
</evidence>
<evidence type="ECO:0000256" key="9">
    <source>
        <dbReference type="ARBA" id="ARBA00023315"/>
    </source>
</evidence>
<feature type="transmembrane region" description="Helical" evidence="10">
    <location>
        <begin position="58"/>
        <end position="78"/>
    </location>
</feature>
<dbReference type="GO" id="GO:0006629">
    <property type="term" value="P:lipid metabolic process"/>
    <property type="evidence" value="ECO:0007669"/>
    <property type="project" value="UniProtKB-KW"/>
</dbReference>
<dbReference type="Proteomes" id="UP001630127">
    <property type="component" value="Unassembled WGS sequence"/>
</dbReference>
<dbReference type="InterPro" id="IPR044851">
    <property type="entry name" value="Wax_synthase"/>
</dbReference>
<evidence type="ECO:0000256" key="1">
    <source>
        <dbReference type="ARBA" id="ARBA00004141"/>
    </source>
</evidence>
<protein>
    <recommendedName>
        <fullName evidence="11">Wax synthase domain-containing protein</fullName>
    </recommendedName>
</protein>
<keyword evidence="6 10" id="KW-1133">Transmembrane helix</keyword>
<feature type="domain" description="Wax synthase" evidence="11">
    <location>
        <begin position="11"/>
        <end position="93"/>
    </location>
</feature>
<comment type="caution">
    <text evidence="12">The sequence shown here is derived from an EMBL/GenBank/DDBJ whole genome shotgun (WGS) entry which is preliminary data.</text>
</comment>
<feature type="transmembrane region" description="Helical" evidence="10">
    <location>
        <begin position="90"/>
        <end position="109"/>
    </location>
</feature>
<feature type="transmembrane region" description="Helical" evidence="10">
    <location>
        <begin position="115"/>
        <end position="137"/>
    </location>
</feature>
<dbReference type="PANTHER" id="PTHR31595">
    <property type="entry name" value="LONG-CHAIN-ALCOHOL O-FATTY-ACYLTRANSFERASE 3-RELATED"/>
    <property type="match status" value="1"/>
</dbReference>
<dbReference type="EMBL" id="JBJUIK010000012">
    <property type="protein sequence ID" value="KAL3508429.1"/>
    <property type="molecule type" value="Genomic_DNA"/>
</dbReference>
<dbReference type="GO" id="GO:0016746">
    <property type="term" value="F:acyltransferase activity"/>
    <property type="evidence" value="ECO:0007669"/>
    <property type="project" value="UniProtKB-KW"/>
</dbReference>
<keyword evidence="4" id="KW-0808">Transferase</keyword>
<dbReference type="AlphaFoldDB" id="A0ABD2YP19"/>
<gene>
    <name evidence="12" type="ORF">ACH5RR_027830</name>
</gene>
<evidence type="ECO:0000256" key="7">
    <source>
        <dbReference type="ARBA" id="ARBA00023098"/>
    </source>
</evidence>
<sequence>MVGLELEAPSDEPYVASSLQDFWGKRWNLTVTNTLRHTVYKPVRSVSAVFLGNQLAPLPAALATFLVSGLMHELLFYYVTRSKPTWEMTLFFILHGLCVVFEFGIKIGLKGKLELPWFVSGPLTVGFVILTSFWLFFPPVVRTGADALVLEEFRTFGEFLKGRLMTTLGHKLS</sequence>
<dbReference type="Pfam" id="PF13813">
    <property type="entry name" value="MBOAT_2"/>
    <property type="match status" value="1"/>
</dbReference>
<keyword evidence="5 10" id="KW-0812">Transmembrane</keyword>
<evidence type="ECO:0000313" key="12">
    <source>
        <dbReference type="EMBL" id="KAL3508429.1"/>
    </source>
</evidence>
<comment type="similarity">
    <text evidence="3">Belongs to the wax synthase family.</text>
</comment>
<keyword evidence="13" id="KW-1185">Reference proteome</keyword>
<organism evidence="12 13">
    <name type="scientific">Cinchona calisaya</name>
    <dbReference type="NCBI Taxonomy" id="153742"/>
    <lineage>
        <taxon>Eukaryota</taxon>
        <taxon>Viridiplantae</taxon>
        <taxon>Streptophyta</taxon>
        <taxon>Embryophyta</taxon>
        <taxon>Tracheophyta</taxon>
        <taxon>Spermatophyta</taxon>
        <taxon>Magnoliopsida</taxon>
        <taxon>eudicotyledons</taxon>
        <taxon>Gunneridae</taxon>
        <taxon>Pentapetalae</taxon>
        <taxon>asterids</taxon>
        <taxon>lamiids</taxon>
        <taxon>Gentianales</taxon>
        <taxon>Rubiaceae</taxon>
        <taxon>Cinchonoideae</taxon>
        <taxon>Cinchoneae</taxon>
        <taxon>Cinchona</taxon>
    </lineage>
</organism>
<evidence type="ECO:0000259" key="11">
    <source>
        <dbReference type="Pfam" id="PF13813"/>
    </source>
</evidence>
<dbReference type="InterPro" id="IPR032805">
    <property type="entry name" value="Wax_synthase_dom"/>
</dbReference>
<evidence type="ECO:0000256" key="4">
    <source>
        <dbReference type="ARBA" id="ARBA00022679"/>
    </source>
</evidence>
<keyword evidence="7" id="KW-0443">Lipid metabolism</keyword>
<dbReference type="PANTHER" id="PTHR31595:SF57">
    <property type="entry name" value="OS04G0481900 PROTEIN"/>
    <property type="match status" value="1"/>
</dbReference>
<evidence type="ECO:0000256" key="6">
    <source>
        <dbReference type="ARBA" id="ARBA00022989"/>
    </source>
</evidence>
<comment type="subcellular location">
    <subcellularLocation>
        <location evidence="1">Membrane</location>
        <topology evidence="1">Multi-pass membrane protein</topology>
    </subcellularLocation>
</comment>
<proteinExistence type="inferred from homology"/>
<evidence type="ECO:0000313" key="13">
    <source>
        <dbReference type="Proteomes" id="UP001630127"/>
    </source>
</evidence>
<evidence type="ECO:0000256" key="3">
    <source>
        <dbReference type="ARBA" id="ARBA00007282"/>
    </source>
</evidence>
<evidence type="ECO:0000256" key="5">
    <source>
        <dbReference type="ARBA" id="ARBA00022692"/>
    </source>
</evidence>
<accession>A0ABD2YP19</accession>
<keyword evidence="8 10" id="KW-0472">Membrane</keyword>